<dbReference type="PROSITE" id="PS50112">
    <property type="entry name" value="PAS"/>
    <property type="match status" value="2"/>
</dbReference>
<comment type="caution">
    <text evidence="10">The sequence shown here is derived from an EMBL/GenBank/DDBJ whole genome shotgun (WGS) entry which is preliminary data.</text>
</comment>
<keyword evidence="5" id="KW-0418">Kinase</keyword>
<dbReference type="InterPro" id="IPR005467">
    <property type="entry name" value="His_kinase_dom"/>
</dbReference>
<dbReference type="InterPro" id="IPR000014">
    <property type="entry name" value="PAS"/>
</dbReference>
<evidence type="ECO:0000259" key="9">
    <source>
        <dbReference type="PROSITE" id="PS50113"/>
    </source>
</evidence>
<dbReference type="Pfam" id="PF08448">
    <property type="entry name" value="PAS_4"/>
    <property type="match status" value="2"/>
</dbReference>
<evidence type="ECO:0000256" key="6">
    <source>
        <dbReference type="SAM" id="Coils"/>
    </source>
</evidence>
<dbReference type="CDD" id="cd00082">
    <property type="entry name" value="HisKA"/>
    <property type="match status" value="1"/>
</dbReference>
<dbReference type="SUPFAM" id="SSF55781">
    <property type="entry name" value="GAF domain-like"/>
    <property type="match status" value="1"/>
</dbReference>
<dbReference type="PROSITE" id="PS50109">
    <property type="entry name" value="HIS_KIN"/>
    <property type="match status" value="1"/>
</dbReference>
<feature type="coiled-coil region" evidence="6">
    <location>
        <begin position="450"/>
        <end position="477"/>
    </location>
</feature>
<dbReference type="SMART" id="SM00086">
    <property type="entry name" value="PAC"/>
    <property type="match status" value="3"/>
</dbReference>
<dbReference type="PANTHER" id="PTHR43304:SF1">
    <property type="entry name" value="PAC DOMAIN-CONTAINING PROTEIN"/>
    <property type="match status" value="1"/>
</dbReference>
<dbReference type="SMART" id="SM00388">
    <property type="entry name" value="HisKA"/>
    <property type="match status" value="1"/>
</dbReference>
<dbReference type="Pfam" id="PF13185">
    <property type="entry name" value="GAF_2"/>
    <property type="match status" value="1"/>
</dbReference>
<dbReference type="InterPro" id="IPR052162">
    <property type="entry name" value="Sensor_kinase/Photoreceptor"/>
</dbReference>
<gene>
    <name evidence="10" type="ORF">SYV04_27980</name>
</gene>
<dbReference type="Gene3D" id="3.30.450.40">
    <property type="match status" value="1"/>
</dbReference>
<dbReference type="InterPro" id="IPR035965">
    <property type="entry name" value="PAS-like_dom_sf"/>
</dbReference>
<dbReference type="InterPro" id="IPR036097">
    <property type="entry name" value="HisK_dim/P_sf"/>
</dbReference>
<name>A0ABU5H9V0_9BACT</name>
<protein>
    <recommendedName>
        <fullName evidence="2">histidine kinase</fullName>
        <ecNumber evidence="2">2.7.13.3</ecNumber>
    </recommendedName>
</protein>
<evidence type="ECO:0000259" key="7">
    <source>
        <dbReference type="PROSITE" id="PS50109"/>
    </source>
</evidence>
<evidence type="ECO:0000313" key="11">
    <source>
        <dbReference type="Proteomes" id="UP001291309"/>
    </source>
</evidence>
<dbReference type="InterPro" id="IPR013656">
    <property type="entry name" value="PAS_4"/>
</dbReference>
<dbReference type="InterPro" id="IPR004358">
    <property type="entry name" value="Sig_transdc_His_kin-like_C"/>
</dbReference>
<dbReference type="SUPFAM" id="SSF55785">
    <property type="entry name" value="PYP-like sensor domain (PAS domain)"/>
    <property type="match status" value="3"/>
</dbReference>
<evidence type="ECO:0000256" key="4">
    <source>
        <dbReference type="ARBA" id="ARBA00022679"/>
    </source>
</evidence>
<dbReference type="InterPro" id="IPR003661">
    <property type="entry name" value="HisK_dim/P_dom"/>
</dbReference>
<dbReference type="InterPro" id="IPR013655">
    <property type="entry name" value="PAS_fold_3"/>
</dbReference>
<keyword evidence="6" id="KW-0175">Coiled coil</keyword>
<organism evidence="10 11">
    <name type="scientific">Hyalangium rubrum</name>
    <dbReference type="NCBI Taxonomy" id="3103134"/>
    <lineage>
        <taxon>Bacteria</taxon>
        <taxon>Pseudomonadati</taxon>
        <taxon>Myxococcota</taxon>
        <taxon>Myxococcia</taxon>
        <taxon>Myxococcales</taxon>
        <taxon>Cystobacterineae</taxon>
        <taxon>Archangiaceae</taxon>
        <taxon>Hyalangium</taxon>
    </lineage>
</organism>
<evidence type="ECO:0000256" key="3">
    <source>
        <dbReference type="ARBA" id="ARBA00022553"/>
    </source>
</evidence>
<dbReference type="PROSITE" id="PS50113">
    <property type="entry name" value="PAC"/>
    <property type="match status" value="1"/>
</dbReference>
<dbReference type="Pfam" id="PF08447">
    <property type="entry name" value="PAS_3"/>
    <property type="match status" value="1"/>
</dbReference>
<dbReference type="Proteomes" id="UP001291309">
    <property type="component" value="Unassembled WGS sequence"/>
</dbReference>
<accession>A0ABU5H9V0</accession>
<dbReference type="EC" id="2.7.13.3" evidence="2"/>
<evidence type="ECO:0000313" key="10">
    <source>
        <dbReference type="EMBL" id="MDY7230268.1"/>
    </source>
</evidence>
<keyword evidence="11" id="KW-1185">Reference proteome</keyword>
<evidence type="ECO:0000256" key="2">
    <source>
        <dbReference type="ARBA" id="ARBA00012438"/>
    </source>
</evidence>
<dbReference type="Pfam" id="PF00512">
    <property type="entry name" value="HisKA"/>
    <property type="match status" value="1"/>
</dbReference>
<dbReference type="PANTHER" id="PTHR43304">
    <property type="entry name" value="PHYTOCHROME-LIKE PROTEIN CPH1"/>
    <property type="match status" value="1"/>
</dbReference>
<dbReference type="InterPro" id="IPR003018">
    <property type="entry name" value="GAF"/>
</dbReference>
<proteinExistence type="predicted"/>
<dbReference type="EMBL" id="JAXIVS010000010">
    <property type="protein sequence ID" value="MDY7230268.1"/>
    <property type="molecule type" value="Genomic_DNA"/>
</dbReference>
<evidence type="ECO:0000256" key="5">
    <source>
        <dbReference type="ARBA" id="ARBA00022777"/>
    </source>
</evidence>
<dbReference type="CDD" id="cd00075">
    <property type="entry name" value="HATPase"/>
    <property type="match status" value="1"/>
</dbReference>
<feature type="domain" description="PAC" evidence="9">
    <location>
        <begin position="553"/>
        <end position="605"/>
    </location>
</feature>
<reference evidence="10 11" key="1">
    <citation type="submission" date="2023-12" db="EMBL/GenBank/DDBJ databases">
        <title>the genome sequence of Hyalangium sp. s54d21.</title>
        <authorList>
            <person name="Zhang X."/>
        </authorList>
    </citation>
    <scope>NUCLEOTIDE SEQUENCE [LARGE SCALE GENOMIC DNA]</scope>
    <source>
        <strain evidence="11">s54d21</strain>
    </source>
</reference>
<dbReference type="Gene3D" id="3.30.450.20">
    <property type="entry name" value="PAS domain"/>
    <property type="match status" value="3"/>
</dbReference>
<sequence>MSPRPPVAPLQEFIERLLLIDRALQVPVGDSNKHEFIERLLVTVDTAPVLLSYIDASERYRFCNQAYERWFGGSRERTLGRTMREVLGEAAYEQIRAEVHSALSGKHAQFERVVPYDSGGTRTVLADYLPHVLPDGRVAGFVAMVSDVSEQRRCEATARMAQALRESEERLRLALWASELGIWDYEPIKDNARWDERCRELLGVLPEEPLTRDTFLRYIHPEDQARVEAAMQAAFDPDQGGCLQLEYRVAPRHSKAERWLQVHGKMVFEARRPSRFTGTLRDITQSRLARVRVDRLYAVSSALSQALLPDEVARVVVSQGALALEAASASLVLVSEDGTAFELRAAHGFPTDSLESLQRFPIDTPVMYREAYRSARPVFYESLEHLLRDYPVLRDSPALVGRSFAALPLRVDERVIGAFGFTFAYERAFTPEDMQFMESLGQQCAMALERSRLYAAERKARAEAEQLRDRLAAERSLLTAVMDQLPVGVVIAEPGGRLLRGNAAMENVWGHAFRPSASIPQYSEYQGYHPDGRPYLPEEWPLSRSLLHGETVLREPVTAVHENGERRQIDLSSTLVRDAEGRPVAGVVVSTDVTQHQRMKEALQREAEVREKLLGIVSHDLRNPLQAIFASSQLLLRAEALTPSQQKKAERIQTSVRRMDRLIRDLLDFARARGEGSLPIQRRRASLEDACRPILEELQAAHPGRSLLLETRGDMEGEWDVERLAQLVGNLVTNALKHGAAEAPIQLRVDGEGPQVVLEVANQGRPIPTELLPRVFEPFTRASTGGDALKGVGLGLFIVHEIVAAHGGNISVNSTAEAGTVFRVVLPRRLAAA</sequence>
<dbReference type="SUPFAM" id="SSF47384">
    <property type="entry name" value="Homodimeric domain of signal transducing histidine kinase"/>
    <property type="match status" value="1"/>
</dbReference>
<feature type="domain" description="Histidine kinase" evidence="7">
    <location>
        <begin position="616"/>
        <end position="830"/>
    </location>
</feature>
<dbReference type="Gene3D" id="3.30.565.10">
    <property type="entry name" value="Histidine kinase-like ATPase, C-terminal domain"/>
    <property type="match status" value="1"/>
</dbReference>
<comment type="catalytic activity">
    <reaction evidence="1">
        <text>ATP + protein L-histidine = ADP + protein N-phospho-L-histidine.</text>
        <dbReference type="EC" id="2.7.13.3"/>
    </reaction>
</comment>
<dbReference type="CDD" id="cd00130">
    <property type="entry name" value="PAS"/>
    <property type="match status" value="2"/>
</dbReference>
<keyword evidence="3" id="KW-0597">Phosphoprotein</keyword>
<dbReference type="NCBIfam" id="TIGR00229">
    <property type="entry name" value="sensory_box"/>
    <property type="match status" value="2"/>
</dbReference>
<dbReference type="SMART" id="SM00387">
    <property type="entry name" value="HATPase_c"/>
    <property type="match status" value="1"/>
</dbReference>
<feature type="domain" description="PAS" evidence="8">
    <location>
        <begin position="167"/>
        <end position="238"/>
    </location>
</feature>
<dbReference type="Gene3D" id="1.10.287.130">
    <property type="match status" value="1"/>
</dbReference>
<evidence type="ECO:0000259" key="8">
    <source>
        <dbReference type="PROSITE" id="PS50112"/>
    </source>
</evidence>
<dbReference type="InterPro" id="IPR001610">
    <property type="entry name" value="PAC"/>
</dbReference>
<dbReference type="RefSeq" id="WP_321548988.1">
    <property type="nucleotide sequence ID" value="NZ_JAXIVS010000010.1"/>
</dbReference>
<dbReference type="SMART" id="SM00065">
    <property type="entry name" value="GAF"/>
    <property type="match status" value="1"/>
</dbReference>
<dbReference type="InterPro" id="IPR029016">
    <property type="entry name" value="GAF-like_dom_sf"/>
</dbReference>
<feature type="domain" description="PAS" evidence="8">
    <location>
        <begin position="36"/>
        <end position="106"/>
    </location>
</feature>
<evidence type="ECO:0000256" key="1">
    <source>
        <dbReference type="ARBA" id="ARBA00000085"/>
    </source>
</evidence>
<dbReference type="InterPro" id="IPR036890">
    <property type="entry name" value="HATPase_C_sf"/>
</dbReference>
<dbReference type="Pfam" id="PF02518">
    <property type="entry name" value="HATPase_c"/>
    <property type="match status" value="1"/>
</dbReference>
<dbReference type="InterPro" id="IPR000700">
    <property type="entry name" value="PAS-assoc_C"/>
</dbReference>
<dbReference type="SMART" id="SM00091">
    <property type="entry name" value="PAS"/>
    <property type="match status" value="3"/>
</dbReference>
<dbReference type="PRINTS" id="PR00344">
    <property type="entry name" value="BCTRLSENSOR"/>
</dbReference>
<keyword evidence="4" id="KW-0808">Transferase</keyword>
<dbReference type="InterPro" id="IPR003594">
    <property type="entry name" value="HATPase_dom"/>
</dbReference>
<dbReference type="SUPFAM" id="SSF55874">
    <property type="entry name" value="ATPase domain of HSP90 chaperone/DNA topoisomerase II/histidine kinase"/>
    <property type="match status" value="1"/>
</dbReference>